<dbReference type="PANTHER" id="PTHR47595:SF1">
    <property type="entry name" value="MYB_SANT-LIKE DNA-BINDING DOMAIN-CONTAINING PROTEIN"/>
    <property type="match status" value="1"/>
</dbReference>
<dbReference type="Gene3D" id="1.10.10.60">
    <property type="entry name" value="Homeodomain-like"/>
    <property type="match status" value="1"/>
</dbReference>
<accession>A0AA97J7D4</accession>
<feature type="region of interest" description="Disordered" evidence="1">
    <location>
        <begin position="153"/>
        <end position="214"/>
    </location>
</feature>
<dbReference type="Proteomes" id="UP001190640">
    <property type="component" value="Chromosome 4"/>
</dbReference>
<keyword evidence="3" id="KW-1185">Reference proteome</keyword>
<proteinExistence type="predicted"/>
<evidence type="ECO:0000256" key="1">
    <source>
        <dbReference type="SAM" id="MobiDB-lite"/>
    </source>
</evidence>
<dbReference type="KEGG" id="emc:129327724"/>
<dbReference type="PANTHER" id="PTHR47595">
    <property type="entry name" value="HEAT SHOCK 70 KDA PROTEIN 14"/>
    <property type="match status" value="1"/>
</dbReference>
<dbReference type="GeneID" id="129327724"/>
<feature type="domain" description="Myb/SANT-like DNA-binding" evidence="2">
    <location>
        <begin position="13"/>
        <end position="101"/>
    </location>
</feature>
<sequence length="370" mass="41646">MSATAPVAPRSATWREKEVLDLLSFWGEDKIQEALRSSHRNLDNFEKISKMMSSRGHRRTALECRNKTKSMRLEYKRVMAHNSTSGNGPITCPFFRELDSILRGDASVKPKRIARSISFAQGPPQISAPREVMEGSEELFSHDMQTIDAAPLWCSSPNPMAAPQNSSSSTDASEEDLDRTIDGLADKENNTTGANAMEDDDSDSDLPLGHRSRYNTADGADNRCLAEVSPGTRLFQLRNRRRRNAALYGVADDMMRRSREEHNAQVSQWRTDREMLCSWKADENKIQREFLDHTKMESEKFAEAWKQNISVMSDAVNTLKSLGQMLAQQRQIIPPTHDYGQTVLPASQATPKKAAARRSCVGKARERLTL</sequence>
<evidence type="ECO:0000259" key="2">
    <source>
        <dbReference type="Pfam" id="PF13837"/>
    </source>
</evidence>
<dbReference type="Pfam" id="PF13837">
    <property type="entry name" value="Myb_DNA-bind_4"/>
    <property type="match status" value="1"/>
</dbReference>
<dbReference type="RefSeq" id="XP_054832454.1">
    <property type="nucleotide sequence ID" value="XM_054976479.1"/>
</dbReference>
<evidence type="ECO:0000313" key="4">
    <source>
        <dbReference type="RefSeq" id="XP_054832454.1"/>
    </source>
</evidence>
<dbReference type="InterPro" id="IPR044822">
    <property type="entry name" value="Myb_DNA-bind_4"/>
</dbReference>
<name>A0AA97J7D4_EUBMA</name>
<feature type="compositionally biased region" description="Basic and acidic residues" evidence="1">
    <location>
        <begin position="178"/>
        <end position="189"/>
    </location>
</feature>
<protein>
    <submittedName>
        <fullName evidence="4">Uncharacterized protein LOC129327724</fullName>
    </submittedName>
</protein>
<evidence type="ECO:0000313" key="3">
    <source>
        <dbReference type="Proteomes" id="UP001190640"/>
    </source>
</evidence>
<reference evidence="4" key="1">
    <citation type="submission" date="2025-08" db="UniProtKB">
        <authorList>
            <consortium name="RefSeq"/>
        </authorList>
    </citation>
    <scope>IDENTIFICATION</scope>
    <source>
        <tissue evidence="4">Blood</tissue>
    </source>
</reference>
<organism evidence="3 4">
    <name type="scientific">Eublepharis macularius</name>
    <name type="common">Leopard gecko</name>
    <name type="synonym">Cyrtodactylus macularius</name>
    <dbReference type="NCBI Taxonomy" id="481883"/>
    <lineage>
        <taxon>Eukaryota</taxon>
        <taxon>Metazoa</taxon>
        <taxon>Chordata</taxon>
        <taxon>Craniata</taxon>
        <taxon>Vertebrata</taxon>
        <taxon>Euteleostomi</taxon>
        <taxon>Lepidosauria</taxon>
        <taxon>Squamata</taxon>
        <taxon>Bifurcata</taxon>
        <taxon>Gekkota</taxon>
        <taxon>Eublepharidae</taxon>
        <taxon>Eublepharinae</taxon>
        <taxon>Eublepharis</taxon>
    </lineage>
</organism>
<feature type="compositionally biased region" description="Polar residues" evidence="1">
    <location>
        <begin position="155"/>
        <end position="171"/>
    </location>
</feature>
<gene>
    <name evidence="4" type="primary">LOC129327724</name>
</gene>
<dbReference type="AlphaFoldDB" id="A0AA97J7D4"/>